<name>A0ABY9MGR7_9BACL</name>
<proteinExistence type="predicted"/>
<evidence type="ECO:0000256" key="2">
    <source>
        <dbReference type="SAM" id="MobiDB-lite"/>
    </source>
</evidence>
<reference evidence="4 5" key="1">
    <citation type="submission" date="2023-08" db="EMBL/GenBank/DDBJ databases">
        <title>Genome sequencing of the thermostable Gram positive bacteria Geobacillus proteiniphilus strain T-6.</title>
        <authorList>
            <person name="Shulami S."/>
            <person name="Shoham Y."/>
        </authorList>
    </citation>
    <scope>NUCLEOTIDE SEQUENCE [LARGE SCALE GENOMIC DNA]</scope>
    <source>
        <strain evidence="4 5">T-6</strain>
    </source>
</reference>
<feature type="chain" id="PRO_5047274207" evidence="3">
    <location>
        <begin position="30"/>
        <end position="395"/>
    </location>
</feature>
<keyword evidence="3" id="KW-0732">Signal</keyword>
<evidence type="ECO:0000256" key="1">
    <source>
        <dbReference type="SAM" id="Coils"/>
    </source>
</evidence>
<evidence type="ECO:0000256" key="3">
    <source>
        <dbReference type="SAM" id="SignalP"/>
    </source>
</evidence>
<keyword evidence="1" id="KW-0175">Coiled coil</keyword>
<keyword evidence="5" id="KW-1185">Reference proteome</keyword>
<gene>
    <name evidence="4" type="ORF">RA955_01740</name>
</gene>
<feature type="region of interest" description="Disordered" evidence="2">
    <location>
        <begin position="354"/>
        <end position="395"/>
    </location>
</feature>
<evidence type="ECO:0000313" key="4">
    <source>
        <dbReference type="EMBL" id="WMJ16875.1"/>
    </source>
</evidence>
<dbReference type="Proteomes" id="UP001223761">
    <property type="component" value="Chromosome"/>
</dbReference>
<protein>
    <submittedName>
        <fullName evidence="4">Uncharacterized protein</fullName>
    </submittedName>
</protein>
<dbReference type="RefSeq" id="WP_307898767.1">
    <property type="nucleotide sequence ID" value="NZ_CP133076.1"/>
</dbReference>
<accession>A0ABY9MGR7</accession>
<organism evidence="4 5">
    <name type="scientific">Geobacillus proteiniphilus</name>
    <dbReference type="NCBI Taxonomy" id="860353"/>
    <lineage>
        <taxon>Bacteria</taxon>
        <taxon>Bacillati</taxon>
        <taxon>Bacillota</taxon>
        <taxon>Bacilli</taxon>
        <taxon>Bacillales</taxon>
        <taxon>Anoxybacillaceae</taxon>
        <taxon>Geobacillus</taxon>
    </lineage>
</organism>
<feature type="coiled-coil region" evidence="1">
    <location>
        <begin position="265"/>
        <end position="292"/>
    </location>
</feature>
<feature type="signal peptide" evidence="3">
    <location>
        <begin position="1"/>
        <end position="29"/>
    </location>
</feature>
<feature type="coiled-coil region" evidence="1">
    <location>
        <begin position="158"/>
        <end position="218"/>
    </location>
</feature>
<evidence type="ECO:0000313" key="5">
    <source>
        <dbReference type="Proteomes" id="UP001223761"/>
    </source>
</evidence>
<sequence>MGRIKWKKIILLVLLLLLCLPLGGTHSLAAEEEKGFVIHADKVVGILDLGGIILDSPKVIVGKLPIAFIQADISGLSMERVIDTPQGTMVLSIRSGGKASATLMKLDVTKLTFGGLCFDGFPIKQCLKDVTLVATKMTASRLSIPDMSLSTSFDGAAIAQAEQQQNALEQTDVAKEAERLIWQLDEQQQGDDSAAQMVKTLQADVPALAERVKERENEWRSIEEKRGGLASSLEQLEAQIADKRTVGSGERKQYETILAGWRELKQKGEEQLTATNQDVAAWEKQKNVLEKAAAYVTEKLKLGEQSEAMKAISSLRVFLEAIQNQLDGQVKTGEIWQEGMWQLERRLGALAEWFDKQNQSEESEMAEENQPSSGQSVPFPGGSGEGNPPPGEAKP</sequence>
<dbReference type="EMBL" id="CP133076">
    <property type="protein sequence ID" value="WMJ16875.1"/>
    <property type="molecule type" value="Genomic_DNA"/>
</dbReference>